<gene>
    <name evidence="3" type="ORF">D7S86_15870</name>
</gene>
<sequence length="630" mass="68029">MGGARCEQVRVLRAGTLHARLEGHALRYIRFANVEVLRALQFAMRGAGWETHPFDVRSTRIRETSDYFEVVIDGTTGPSGDELDVSIAIEGHASGRLTYTTIASVRRAVETNRTGIVMLHPLSVSGERVVAEHDDGTLSESRFPERIEPYQPFLALRALRHAIGDQVEVAIRMTGDVFEMEDQRNWSDASFKTYSRPIALPWPYPLAAGETYVQRVDIDVRPLTSPVAVDDPRIAREQGLEQGPGQDFDAHAPGRSQPIRIQIGAATDTRLPSIGLGIDADADVCDASHVDLLGVLRPNHLVATICSDDDAASLALRFKRIASLTASAGADLVLNVILACRDTPDAELETVRHAMHAAGVAPGAVFVTPAVDLKAVLPGSPWPAAPSLESLYDAARRVFGPAKIGGGTLAYFAELNRKRPDPAALDFIGFTTCPIVHVADDESVVETLSCIEFIARSVKALFPDVPFWVGPSSIAMRANPYGAQTPANPSRLKIAQTHDDVRQFESFAAAWALGYIAEFAKHGAQRIGVAELTGFSGITLASNGRLELSALGHLLAALYRVTGYRLLDVSAAYPAGSTAVLAVDDGAVHRVWIANLTPERICYHVDHGSNPHRRVEVDGYSVAPIVLEVC</sequence>
<dbReference type="AlphaFoldDB" id="A0A494XV71"/>
<feature type="domain" description="D-apionate lactonase TIM barrel" evidence="2">
    <location>
        <begin position="274"/>
        <end position="561"/>
    </location>
</feature>
<evidence type="ECO:0000313" key="3">
    <source>
        <dbReference type="EMBL" id="RKP53734.1"/>
    </source>
</evidence>
<organism evidence="3 4">
    <name type="scientific">Pararobbsia silviterrae</name>
    <dbReference type="NCBI Taxonomy" id="1792498"/>
    <lineage>
        <taxon>Bacteria</taxon>
        <taxon>Pseudomonadati</taxon>
        <taxon>Pseudomonadota</taxon>
        <taxon>Betaproteobacteria</taxon>
        <taxon>Burkholderiales</taxon>
        <taxon>Burkholderiaceae</taxon>
        <taxon>Pararobbsia</taxon>
    </lineage>
</organism>
<name>A0A494XV71_9BURK</name>
<accession>A0A494XV71</accession>
<evidence type="ECO:0000259" key="2">
    <source>
        <dbReference type="Pfam" id="PF25838"/>
    </source>
</evidence>
<dbReference type="Pfam" id="PF25837">
    <property type="entry name" value="Apionate_lact_N"/>
    <property type="match status" value="1"/>
</dbReference>
<dbReference type="Proteomes" id="UP000270342">
    <property type="component" value="Unassembled WGS sequence"/>
</dbReference>
<dbReference type="EMBL" id="RBZU01000006">
    <property type="protein sequence ID" value="RKP53734.1"/>
    <property type="molecule type" value="Genomic_DNA"/>
</dbReference>
<dbReference type="Pfam" id="PF25838">
    <property type="entry name" value="Apionate_lact_M"/>
    <property type="match status" value="1"/>
</dbReference>
<comment type="caution">
    <text evidence="3">The sequence shown here is derived from an EMBL/GenBank/DDBJ whole genome shotgun (WGS) entry which is preliminary data.</text>
</comment>
<evidence type="ECO:0000259" key="1">
    <source>
        <dbReference type="Pfam" id="PF25837"/>
    </source>
</evidence>
<keyword evidence="4" id="KW-1185">Reference proteome</keyword>
<reference evidence="3 4" key="1">
    <citation type="submission" date="2018-10" db="EMBL/GenBank/DDBJ databases">
        <title>Robbsia sp. DHC34, isolated from soil.</title>
        <authorList>
            <person name="Gao Z.-H."/>
            <person name="Qiu L.-H."/>
        </authorList>
    </citation>
    <scope>NUCLEOTIDE SEQUENCE [LARGE SCALE GENOMIC DNA]</scope>
    <source>
        <strain evidence="3 4">DHC34</strain>
    </source>
</reference>
<dbReference type="InterPro" id="IPR058788">
    <property type="entry name" value="ApnL_N"/>
</dbReference>
<feature type="domain" description="D-apionate lactonase N-terminal" evidence="1">
    <location>
        <begin position="7"/>
        <end position="221"/>
    </location>
</feature>
<evidence type="ECO:0000313" key="4">
    <source>
        <dbReference type="Proteomes" id="UP000270342"/>
    </source>
</evidence>
<proteinExistence type="predicted"/>
<protein>
    <submittedName>
        <fullName evidence="3">Uncharacterized protein</fullName>
    </submittedName>
</protein>
<dbReference type="InterPro" id="IPR058787">
    <property type="entry name" value="ApnL_M"/>
</dbReference>